<dbReference type="AlphaFoldDB" id="A0A2A5AUA3"/>
<dbReference type="Proteomes" id="UP000218327">
    <property type="component" value="Unassembled WGS sequence"/>
</dbReference>
<evidence type="ECO:0008006" key="3">
    <source>
        <dbReference type="Google" id="ProtNLM"/>
    </source>
</evidence>
<protein>
    <recommendedName>
        <fullName evidence="3">DUF2971 domain-containing protein</fullName>
    </recommendedName>
</protein>
<dbReference type="InterPro" id="IPR021352">
    <property type="entry name" value="DUF2971"/>
</dbReference>
<organism evidence="1 2">
    <name type="scientific">SAR86 cluster bacterium</name>
    <dbReference type="NCBI Taxonomy" id="2030880"/>
    <lineage>
        <taxon>Bacteria</taxon>
        <taxon>Pseudomonadati</taxon>
        <taxon>Pseudomonadota</taxon>
        <taxon>Gammaproteobacteria</taxon>
        <taxon>SAR86 cluster</taxon>
    </lineage>
</organism>
<reference evidence="2" key="1">
    <citation type="submission" date="2017-08" db="EMBL/GenBank/DDBJ databases">
        <title>A dynamic microbial community with high functional redundancy inhabits the cold, oxic subseafloor aquifer.</title>
        <authorList>
            <person name="Tully B.J."/>
            <person name="Wheat C.G."/>
            <person name="Glazer B.T."/>
            <person name="Huber J.A."/>
        </authorList>
    </citation>
    <scope>NUCLEOTIDE SEQUENCE [LARGE SCALE GENOMIC DNA]</scope>
</reference>
<name>A0A2A5AUA3_9GAMM</name>
<proteinExistence type="predicted"/>
<dbReference type="Pfam" id="PF11185">
    <property type="entry name" value="DUF2971"/>
    <property type="match status" value="1"/>
</dbReference>
<sequence length="299" mass="34522">MSLEKCSHNKESFYKYMSASTAKIVLSTKRLRWSSPTEFNDPFDVPRELGLHITPKKIMEAIVERQIYLFKNLPDDLTGYNSKFKTILDALKNNNEPELVDEFITSVRGILEEESPSSFSLDQYRKYWDELIPEMRILCLSESYSKTSMWNHYADGYKGAVIEFLCDDELDSAWKLAKPINYSDDAPFLSTAEGWAKMLMLTQEAAANMLFDVSMYSKSLDWAYEGEWRISSFKRPDDKGSYTDYGFNEKEVGNLYLGPFMEPEAKAALIYEAKNYRNMNVIESFIGNGRNLSFTPINC</sequence>
<comment type="caution">
    <text evidence="1">The sequence shown here is derived from an EMBL/GenBank/DDBJ whole genome shotgun (WGS) entry which is preliminary data.</text>
</comment>
<evidence type="ECO:0000313" key="2">
    <source>
        <dbReference type="Proteomes" id="UP000218327"/>
    </source>
</evidence>
<gene>
    <name evidence="1" type="ORF">COA96_13115</name>
</gene>
<evidence type="ECO:0000313" key="1">
    <source>
        <dbReference type="EMBL" id="PCJ22894.1"/>
    </source>
</evidence>
<dbReference type="EMBL" id="NVVJ01000048">
    <property type="protein sequence ID" value="PCJ22894.1"/>
    <property type="molecule type" value="Genomic_DNA"/>
</dbReference>
<accession>A0A2A5AUA3</accession>